<sequence length="108" mass="11552">MSNSLSLIAGVDIKVDDLPALSLSPEGVRALPVISGPRLAVTGRIGPKWKCGDCRDFERVITRTGVAICTSPVHAADKPKLPMRPTPHERDGRQDSPQPARPHSLLGV</sequence>
<evidence type="ECO:0000313" key="2">
    <source>
        <dbReference type="EMBL" id="MCQ8194674.1"/>
    </source>
</evidence>
<dbReference type="EMBL" id="JANIAA010000051">
    <property type="protein sequence ID" value="MCQ8194674.1"/>
    <property type="molecule type" value="Genomic_DNA"/>
</dbReference>
<dbReference type="RefSeq" id="WP_256655436.1">
    <property type="nucleotide sequence ID" value="NZ_JANIAA010000051.1"/>
</dbReference>
<proteinExistence type="predicted"/>
<protein>
    <recommendedName>
        <fullName evidence="4">Transposase</fullName>
    </recommendedName>
</protein>
<gene>
    <name evidence="2" type="ORF">NP777_41895</name>
</gene>
<evidence type="ECO:0008006" key="4">
    <source>
        <dbReference type="Google" id="ProtNLM"/>
    </source>
</evidence>
<feature type="region of interest" description="Disordered" evidence="1">
    <location>
        <begin position="72"/>
        <end position="108"/>
    </location>
</feature>
<dbReference type="Proteomes" id="UP001204746">
    <property type="component" value="Unassembled WGS sequence"/>
</dbReference>
<reference evidence="2 3" key="1">
    <citation type="submission" date="2022-07" db="EMBL/GenBank/DDBJ databases">
        <authorList>
            <person name="Phongsopitanun W."/>
            <person name="Tanasupawat S."/>
        </authorList>
    </citation>
    <scope>NUCLEOTIDE SEQUENCE [LARGE SCALE GENOMIC DNA]</scope>
    <source>
        <strain evidence="2 3">RCU-064</strain>
    </source>
</reference>
<evidence type="ECO:0000256" key="1">
    <source>
        <dbReference type="SAM" id="MobiDB-lite"/>
    </source>
</evidence>
<keyword evidence="3" id="KW-1185">Reference proteome</keyword>
<accession>A0ABT1VBA7</accession>
<feature type="compositionally biased region" description="Basic and acidic residues" evidence="1">
    <location>
        <begin position="75"/>
        <end position="94"/>
    </location>
</feature>
<evidence type="ECO:0000313" key="3">
    <source>
        <dbReference type="Proteomes" id="UP001204746"/>
    </source>
</evidence>
<name>A0ABT1VBA7_9ACTN</name>
<organism evidence="2 3">
    <name type="scientific">Streptomyces rugosispiralis</name>
    <dbReference type="NCBI Taxonomy" id="2967341"/>
    <lineage>
        <taxon>Bacteria</taxon>
        <taxon>Bacillati</taxon>
        <taxon>Actinomycetota</taxon>
        <taxon>Actinomycetes</taxon>
        <taxon>Kitasatosporales</taxon>
        <taxon>Streptomycetaceae</taxon>
        <taxon>Streptomyces</taxon>
    </lineage>
</organism>
<comment type="caution">
    <text evidence="2">The sequence shown here is derived from an EMBL/GenBank/DDBJ whole genome shotgun (WGS) entry which is preliminary data.</text>
</comment>